<dbReference type="Pfam" id="PF21445">
    <property type="entry name" value="ADDB_N"/>
    <property type="match status" value="1"/>
</dbReference>
<keyword evidence="6" id="KW-0269">Exonuclease</keyword>
<keyword evidence="9" id="KW-0234">DNA repair</keyword>
<evidence type="ECO:0000256" key="1">
    <source>
        <dbReference type="ARBA" id="ARBA00022722"/>
    </source>
</evidence>
<dbReference type="GO" id="GO:0006310">
    <property type="term" value="P:DNA recombination"/>
    <property type="evidence" value="ECO:0007669"/>
    <property type="project" value="TreeGrafter"/>
</dbReference>
<evidence type="ECO:0000256" key="8">
    <source>
        <dbReference type="ARBA" id="ARBA00023125"/>
    </source>
</evidence>
<accession>A0AA48I2M0</accession>
<dbReference type="PANTHER" id="PTHR30591">
    <property type="entry name" value="RECBCD ENZYME SUBUNIT RECC"/>
    <property type="match status" value="1"/>
</dbReference>
<dbReference type="Gene3D" id="3.40.50.300">
    <property type="entry name" value="P-loop containing nucleotide triphosphate hydrolases"/>
    <property type="match status" value="4"/>
</dbReference>
<dbReference type="EMBL" id="AP027924">
    <property type="protein sequence ID" value="BED91792.1"/>
    <property type="molecule type" value="Genomic_DNA"/>
</dbReference>
<feature type="domain" description="ATP-dependent helicase/deoxyribonuclease subunit B N-terminal" evidence="11">
    <location>
        <begin position="16"/>
        <end position="296"/>
    </location>
</feature>
<dbReference type="SUPFAM" id="SSF52540">
    <property type="entry name" value="P-loop containing nucleoside triphosphate hydrolases"/>
    <property type="match status" value="1"/>
</dbReference>
<name>A0AA48I2M0_9FIRM</name>
<evidence type="ECO:0000256" key="2">
    <source>
        <dbReference type="ARBA" id="ARBA00022741"/>
    </source>
</evidence>
<gene>
    <name evidence="12" type="ORF">CfP315_0322</name>
</gene>
<keyword evidence="3" id="KW-0227">DNA damage</keyword>
<dbReference type="InterPro" id="IPR027417">
    <property type="entry name" value="P-loop_NTPase"/>
</dbReference>
<dbReference type="KEGG" id="ips:CfP315_0322"/>
<evidence type="ECO:0000259" key="10">
    <source>
        <dbReference type="Pfam" id="PF12705"/>
    </source>
</evidence>
<evidence type="ECO:0000313" key="12">
    <source>
        <dbReference type="EMBL" id="BED91792.1"/>
    </source>
</evidence>
<evidence type="ECO:0000256" key="9">
    <source>
        <dbReference type="ARBA" id="ARBA00023204"/>
    </source>
</evidence>
<dbReference type="GO" id="GO:0005524">
    <property type="term" value="F:ATP binding"/>
    <property type="evidence" value="ECO:0007669"/>
    <property type="project" value="UniProtKB-KW"/>
</dbReference>
<keyword evidence="5 12" id="KW-0347">Helicase</keyword>
<evidence type="ECO:0000259" key="11">
    <source>
        <dbReference type="Pfam" id="PF21445"/>
    </source>
</evidence>
<evidence type="ECO:0000256" key="6">
    <source>
        <dbReference type="ARBA" id="ARBA00022839"/>
    </source>
</evidence>
<protein>
    <submittedName>
        <fullName evidence="12">Helicase-exonuclease AddAB subunit AddB</fullName>
    </submittedName>
</protein>
<organism evidence="12">
    <name type="scientific">Candidatus Improbicoccus pseudotrichonymphae</name>
    <dbReference type="NCBI Taxonomy" id="3033792"/>
    <lineage>
        <taxon>Bacteria</taxon>
        <taxon>Bacillati</taxon>
        <taxon>Bacillota</taxon>
        <taxon>Clostridia</taxon>
        <taxon>Candidatus Improbicoccus</taxon>
    </lineage>
</organism>
<feature type="domain" description="PD-(D/E)XK endonuclease-like" evidence="10">
    <location>
        <begin position="758"/>
        <end position="1055"/>
    </location>
</feature>
<dbReference type="GO" id="GO:0004386">
    <property type="term" value="F:helicase activity"/>
    <property type="evidence" value="ECO:0007669"/>
    <property type="project" value="UniProtKB-KW"/>
</dbReference>
<keyword evidence="7" id="KW-0067">ATP-binding</keyword>
<dbReference type="InterPro" id="IPR038726">
    <property type="entry name" value="PDDEXK_AddAB-type"/>
</dbReference>
<dbReference type="Pfam" id="PF12705">
    <property type="entry name" value="PDDEXK_1"/>
    <property type="match status" value="1"/>
</dbReference>
<sequence length="1064" mass="128264">MVNYFIVERRLKILNFILSPSGYGKTLKIKKAILRETKIKNNVILLVPEKKSFEIEYDLINFLGEENFKFVKVLTFKRFLKFVYRYLGNINVKFMQKSIRNILMRQSIDETKSGFEFFNKNSNSFEIINIFKDIIREIKNDNLTAPFLKKEYELMENKNLKKKLNDVLLVFEKYEKIIKEKNDSINELFFLHKLVKNNNFFKNFKIFIDEFFYFTPAQLNIIETMILQTDVTIAFKYDSLNREIKNGSVFNWYFLTENTTNKILDSCKKINLSDINILFLDKKNAFSKSDELRILEQNIFRIDKKTIKNENITENILIYEASNKYDECDFVARSIKKMIMQDNYRYRDFLIVILEDTLSYEILIKKTLNNYDIPYFLDKNEPIYSKNLMILIFSSLDFIISNFETENLFKYLKTSFSGFLYEDVCIIENYCRIWKINGKSWFNDFRFLKDKKSEKEFENLNYINNLRKKIISPFVNFKKKLLKNENIFKIFYEFLMEINLPETIKKKCETLTENNRIIAAEEQLKIWNILIESLEEISHLFLNKKIDLKYFRECIEISIKSKKISFIPKYEDEVIIDFYGEELSGRCNIIFTLGDFKNKFLNENKILNLDEIKKAADKNLKSENTIDKMLSKELFLMYSLLTSATEKIFICSKKAKNNLNTNNEIIKEIKKVFTNVEVKSYVNYSLEDYCWTEKNSFLIYCKYINNFASLNHQEKNIIFSLKKHFQNNEKYKRKLNLFDLKKSEQKIEKIEIFNKNEISVSEIEKFYLCKFAYFFKYMLKIRNDFNYFKRYNLFNNFLIKKNFKNNNIDKNKILEDIYELFKTHLNIDEKKQNARYKYLISRQTNLIVSLIENFKKYFKKNEIFVLNRIKTEEFQEINLEKNLNIKIINSKNDNLNIIEHKKNKYLGLINFKFRQEKLNLNKIFEIENFKALMYLKAIKENKIFDENHKSLSGIFNFYFDKNATKSYDFHHRDDSEEMTNIKKDALILRNSDCVEETKKTKLINTNEFKLVDKYLRDSIFEMVSEIKETNFFSGRSPKCKDKKMCLWCDYKDLCKQKINLTTLL</sequence>
<evidence type="ECO:0000256" key="4">
    <source>
        <dbReference type="ARBA" id="ARBA00022801"/>
    </source>
</evidence>
<dbReference type="Proteomes" id="UP001337580">
    <property type="component" value="Chromosome"/>
</dbReference>
<evidence type="ECO:0000256" key="3">
    <source>
        <dbReference type="ARBA" id="ARBA00022763"/>
    </source>
</evidence>
<evidence type="ECO:0000256" key="5">
    <source>
        <dbReference type="ARBA" id="ARBA00022806"/>
    </source>
</evidence>
<dbReference type="InterPro" id="IPR049035">
    <property type="entry name" value="ADDB_N"/>
</dbReference>
<reference evidence="12" key="1">
    <citation type="journal article" date="2023" name="ISME J.">
        <title>Emergence of putative energy parasites within Clostridia revealed by genome analysis of a novel endosymbiotic clade.</title>
        <authorList>
            <person name="Takahashi K."/>
            <person name="Kuwahara H."/>
            <person name="Horikawa Y."/>
            <person name="Izawa K."/>
            <person name="Kato D."/>
            <person name="Inagaki T."/>
            <person name="Yuki M."/>
            <person name="Ohkuma M."/>
            <person name="Hongoh Y."/>
        </authorList>
    </citation>
    <scope>NUCLEOTIDE SEQUENCE</scope>
    <source>
        <strain evidence="12">CfP3-15</strain>
    </source>
</reference>
<evidence type="ECO:0000256" key="7">
    <source>
        <dbReference type="ARBA" id="ARBA00022840"/>
    </source>
</evidence>
<dbReference type="GO" id="GO:0006281">
    <property type="term" value="P:DNA repair"/>
    <property type="evidence" value="ECO:0007669"/>
    <property type="project" value="UniProtKB-KW"/>
</dbReference>
<dbReference type="GO" id="GO:0004527">
    <property type="term" value="F:exonuclease activity"/>
    <property type="evidence" value="ECO:0007669"/>
    <property type="project" value="UniProtKB-KW"/>
</dbReference>
<keyword evidence="4" id="KW-0378">Hydrolase</keyword>
<proteinExistence type="predicted"/>
<dbReference type="GO" id="GO:0003677">
    <property type="term" value="F:DNA binding"/>
    <property type="evidence" value="ECO:0007669"/>
    <property type="project" value="UniProtKB-KW"/>
</dbReference>
<keyword evidence="8" id="KW-0238">DNA-binding</keyword>
<dbReference type="PANTHER" id="PTHR30591:SF1">
    <property type="entry name" value="RECBCD ENZYME SUBUNIT RECC"/>
    <property type="match status" value="1"/>
</dbReference>
<keyword evidence="2" id="KW-0547">Nucleotide-binding</keyword>
<dbReference type="AlphaFoldDB" id="A0AA48I2M0"/>
<keyword evidence="1" id="KW-0540">Nuclease</keyword>